<dbReference type="CDD" id="cd14852">
    <property type="entry name" value="LD-carboxypeptidase"/>
    <property type="match status" value="1"/>
</dbReference>
<reference evidence="2" key="2">
    <citation type="journal article" date="2021" name="PeerJ">
        <title>Extensive microbial diversity within the chicken gut microbiome revealed by metagenomics and culture.</title>
        <authorList>
            <person name="Gilroy R."/>
            <person name="Ravi A."/>
            <person name="Getino M."/>
            <person name="Pursley I."/>
            <person name="Horton D.L."/>
            <person name="Alikhan N.F."/>
            <person name="Baker D."/>
            <person name="Gharbi K."/>
            <person name="Hall N."/>
            <person name="Watson M."/>
            <person name="Adriaenssens E.M."/>
            <person name="Foster-Nyarko E."/>
            <person name="Jarju S."/>
            <person name="Secka A."/>
            <person name="Antonio M."/>
            <person name="Oren A."/>
            <person name="Chaudhuri R.R."/>
            <person name="La Ragione R."/>
            <person name="Hildebrand F."/>
            <person name="Pallen M.J."/>
        </authorList>
    </citation>
    <scope>NUCLEOTIDE SEQUENCE</scope>
    <source>
        <strain evidence="2">ChiSjej6B24-2974</strain>
    </source>
</reference>
<dbReference type="GO" id="GO:0008233">
    <property type="term" value="F:peptidase activity"/>
    <property type="evidence" value="ECO:0007669"/>
    <property type="project" value="InterPro"/>
</dbReference>
<sequence>MLALLAGSFALGWHFGVDSTRYKGGILLVNEDNLLSSDYVPEGLVNLYEQRHSFRLARSDIYVTRETYEAMEAMFAAAEADGVNGFIVTSGYRDYDRQAEVYAESEEGYAQPPGASEHQTGLCFDVTAETNEGFESTEQYAWLREHAHEYGFIQRYPANKADITGISYEPWHYRYVGVSAATQIRNQDITLEEYVGAAGSAG</sequence>
<name>A0A9D0ZPA1_9FIRM</name>
<evidence type="ECO:0000313" key="2">
    <source>
        <dbReference type="EMBL" id="HIQ84058.1"/>
    </source>
</evidence>
<feature type="domain" description="D-alanyl-D-alanine carboxypeptidase-like core" evidence="1">
    <location>
        <begin position="61"/>
        <end position="177"/>
    </location>
</feature>
<dbReference type="InterPro" id="IPR003709">
    <property type="entry name" value="VanY-like_core_dom"/>
</dbReference>
<evidence type="ECO:0000313" key="3">
    <source>
        <dbReference type="Proteomes" id="UP000824260"/>
    </source>
</evidence>
<evidence type="ECO:0000259" key="1">
    <source>
        <dbReference type="Pfam" id="PF02557"/>
    </source>
</evidence>
<comment type="caution">
    <text evidence="2">The sequence shown here is derived from an EMBL/GenBank/DDBJ whole genome shotgun (WGS) entry which is preliminary data.</text>
</comment>
<dbReference type="InterPro" id="IPR052179">
    <property type="entry name" value="DD-CPase-like"/>
</dbReference>
<reference evidence="2" key="1">
    <citation type="submission" date="2020-10" db="EMBL/GenBank/DDBJ databases">
        <authorList>
            <person name="Gilroy R."/>
        </authorList>
    </citation>
    <scope>NUCLEOTIDE SEQUENCE</scope>
    <source>
        <strain evidence="2">ChiSjej6B24-2974</strain>
    </source>
</reference>
<accession>A0A9D0ZPA1</accession>
<dbReference type="EMBL" id="DVFZ01000122">
    <property type="protein sequence ID" value="HIQ84058.1"/>
    <property type="molecule type" value="Genomic_DNA"/>
</dbReference>
<dbReference type="PANTHER" id="PTHR34385">
    <property type="entry name" value="D-ALANYL-D-ALANINE CARBOXYPEPTIDASE"/>
    <property type="match status" value="1"/>
</dbReference>
<proteinExistence type="predicted"/>
<dbReference type="Pfam" id="PF02557">
    <property type="entry name" value="VanY"/>
    <property type="match status" value="1"/>
</dbReference>
<organism evidence="2 3">
    <name type="scientific">Candidatus Pullichristensenella stercorigallinarum</name>
    <dbReference type="NCBI Taxonomy" id="2840909"/>
    <lineage>
        <taxon>Bacteria</taxon>
        <taxon>Bacillati</taxon>
        <taxon>Bacillota</taxon>
        <taxon>Clostridia</taxon>
        <taxon>Candidatus Pullichristensenella</taxon>
    </lineage>
</organism>
<dbReference type="Gene3D" id="3.30.1380.10">
    <property type="match status" value="1"/>
</dbReference>
<dbReference type="AlphaFoldDB" id="A0A9D0ZPA1"/>
<dbReference type="Proteomes" id="UP000824260">
    <property type="component" value="Unassembled WGS sequence"/>
</dbReference>
<dbReference type="InterPro" id="IPR058193">
    <property type="entry name" value="VanY/YodJ_core_dom"/>
</dbReference>
<dbReference type="PANTHER" id="PTHR34385:SF1">
    <property type="entry name" value="PEPTIDOGLYCAN L-ALANYL-D-GLUTAMATE ENDOPEPTIDASE CWLK"/>
    <property type="match status" value="1"/>
</dbReference>
<dbReference type="InterPro" id="IPR009045">
    <property type="entry name" value="Zn_M74/Hedgehog-like"/>
</dbReference>
<gene>
    <name evidence="2" type="ORF">IAA52_13290</name>
</gene>
<dbReference type="SUPFAM" id="SSF55166">
    <property type="entry name" value="Hedgehog/DD-peptidase"/>
    <property type="match status" value="1"/>
</dbReference>
<protein>
    <submittedName>
        <fullName evidence="2">M15 family metallopeptidase</fullName>
    </submittedName>
</protein>
<dbReference type="GO" id="GO:0006508">
    <property type="term" value="P:proteolysis"/>
    <property type="evidence" value="ECO:0007669"/>
    <property type="project" value="InterPro"/>
</dbReference>